<dbReference type="KEGG" id="mya:MORIYA_1521"/>
<dbReference type="Proteomes" id="UP000250163">
    <property type="component" value="Chromosome MORIYA"/>
</dbReference>
<sequence length="52" mass="6002">MPLNIYISLFSITKPHPEIEKYIIFAELCFPLQLISTVYTVSIRGCSRISVR</sequence>
<dbReference type="EMBL" id="LS483250">
    <property type="protein sequence ID" value="SQD77999.1"/>
    <property type="molecule type" value="Genomic_DNA"/>
</dbReference>
<keyword evidence="2" id="KW-1185">Reference proteome</keyword>
<reference evidence="2" key="1">
    <citation type="submission" date="2018-05" db="EMBL/GenBank/DDBJ databases">
        <authorList>
            <person name="Cea G.-C."/>
            <person name="William W."/>
        </authorList>
    </citation>
    <scope>NUCLEOTIDE SEQUENCE [LARGE SCALE GENOMIC DNA]</scope>
    <source>
        <strain evidence="2">DB21MT 5</strain>
    </source>
</reference>
<proteinExistence type="predicted"/>
<accession>A0A330LMY5</accession>
<organism evidence="1 2">
    <name type="scientific">Moritella yayanosii</name>
    <dbReference type="NCBI Taxonomy" id="69539"/>
    <lineage>
        <taxon>Bacteria</taxon>
        <taxon>Pseudomonadati</taxon>
        <taxon>Pseudomonadota</taxon>
        <taxon>Gammaproteobacteria</taxon>
        <taxon>Alteromonadales</taxon>
        <taxon>Moritellaceae</taxon>
        <taxon>Moritella</taxon>
    </lineage>
</organism>
<gene>
    <name evidence="1" type="ORF">MORIYA_1521</name>
</gene>
<name>A0A330LMY5_9GAMM</name>
<evidence type="ECO:0000313" key="2">
    <source>
        <dbReference type="Proteomes" id="UP000250163"/>
    </source>
</evidence>
<protein>
    <submittedName>
        <fullName evidence="1">Uncharacterized protein</fullName>
    </submittedName>
</protein>
<evidence type="ECO:0000313" key="1">
    <source>
        <dbReference type="EMBL" id="SQD77999.1"/>
    </source>
</evidence>
<dbReference type="AlphaFoldDB" id="A0A330LMY5"/>